<feature type="repeat" description="PPR" evidence="2">
    <location>
        <begin position="382"/>
        <end position="417"/>
    </location>
</feature>
<keyword evidence="4" id="KW-1185">Reference proteome</keyword>
<dbReference type="PANTHER" id="PTHR47926">
    <property type="entry name" value="PENTATRICOPEPTIDE REPEAT-CONTAINING PROTEIN"/>
    <property type="match status" value="1"/>
</dbReference>
<evidence type="ECO:0000256" key="1">
    <source>
        <dbReference type="ARBA" id="ARBA00022737"/>
    </source>
</evidence>
<gene>
    <name evidence="3" type="ORF">Tsubulata_027299</name>
</gene>
<feature type="repeat" description="PPR" evidence="2">
    <location>
        <begin position="340"/>
        <end position="374"/>
    </location>
</feature>
<dbReference type="Proteomes" id="UP001141552">
    <property type="component" value="Unassembled WGS sequence"/>
</dbReference>
<evidence type="ECO:0000256" key="2">
    <source>
        <dbReference type="PROSITE-ProRule" id="PRU00708"/>
    </source>
</evidence>
<dbReference type="FunFam" id="1.25.40.10:FF:001237">
    <property type="entry name" value="Pentatricopeptide repeat-containing protein"/>
    <property type="match status" value="1"/>
</dbReference>
<dbReference type="InterPro" id="IPR046960">
    <property type="entry name" value="PPR_At4g14850-like_plant"/>
</dbReference>
<organism evidence="3 4">
    <name type="scientific">Turnera subulata</name>
    <dbReference type="NCBI Taxonomy" id="218843"/>
    <lineage>
        <taxon>Eukaryota</taxon>
        <taxon>Viridiplantae</taxon>
        <taxon>Streptophyta</taxon>
        <taxon>Embryophyta</taxon>
        <taxon>Tracheophyta</taxon>
        <taxon>Spermatophyta</taxon>
        <taxon>Magnoliopsida</taxon>
        <taxon>eudicotyledons</taxon>
        <taxon>Gunneridae</taxon>
        <taxon>Pentapetalae</taxon>
        <taxon>rosids</taxon>
        <taxon>fabids</taxon>
        <taxon>Malpighiales</taxon>
        <taxon>Passifloraceae</taxon>
        <taxon>Turnera</taxon>
    </lineage>
</organism>
<accession>A0A9Q0JIJ4</accession>
<proteinExistence type="predicted"/>
<dbReference type="Pfam" id="PF13041">
    <property type="entry name" value="PPR_2"/>
    <property type="match status" value="1"/>
</dbReference>
<keyword evidence="1" id="KW-0677">Repeat</keyword>
<dbReference type="InterPro" id="IPR002885">
    <property type="entry name" value="PPR_rpt"/>
</dbReference>
<comment type="caution">
    <text evidence="3">The sequence shown here is derived from an EMBL/GenBank/DDBJ whole genome shotgun (WGS) entry which is preliminary data.</text>
</comment>
<dbReference type="Pfam" id="PF01535">
    <property type="entry name" value="PPR"/>
    <property type="match status" value="4"/>
</dbReference>
<protein>
    <recommendedName>
        <fullName evidence="5">Pentacotripeptide-repeat region of PRORP domain-containing protein</fullName>
    </recommendedName>
</protein>
<feature type="repeat" description="PPR" evidence="2">
    <location>
        <begin position="208"/>
        <end position="242"/>
    </location>
</feature>
<dbReference type="OrthoDB" id="1868351at2759"/>
<dbReference type="GO" id="GO:0009451">
    <property type="term" value="P:RNA modification"/>
    <property type="evidence" value="ECO:0007669"/>
    <property type="project" value="InterPro"/>
</dbReference>
<dbReference type="PROSITE" id="PS51375">
    <property type="entry name" value="PPR"/>
    <property type="match status" value="3"/>
</dbReference>
<dbReference type="Gene3D" id="1.25.40.10">
    <property type="entry name" value="Tetratricopeptide repeat domain"/>
    <property type="match status" value="3"/>
</dbReference>
<dbReference type="NCBIfam" id="TIGR00756">
    <property type="entry name" value="PPR"/>
    <property type="match status" value="3"/>
</dbReference>
<dbReference type="Pfam" id="PF20431">
    <property type="entry name" value="E_motif"/>
    <property type="match status" value="1"/>
</dbReference>
<evidence type="ECO:0000313" key="4">
    <source>
        <dbReference type="Proteomes" id="UP001141552"/>
    </source>
</evidence>
<dbReference type="InterPro" id="IPR011990">
    <property type="entry name" value="TPR-like_helical_dom_sf"/>
</dbReference>
<reference evidence="3" key="1">
    <citation type="submission" date="2022-02" db="EMBL/GenBank/DDBJ databases">
        <authorList>
            <person name="Henning P.M."/>
            <person name="McCubbin A.G."/>
            <person name="Shore J.S."/>
        </authorList>
    </citation>
    <scope>NUCLEOTIDE SEQUENCE</scope>
    <source>
        <strain evidence="3">F60SS</strain>
        <tissue evidence="3">Leaves</tissue>
    </source>
</reference>
<dbReference type="EMBL" id="JAKUCV010002491">
    <property type="protein sequence ID" value="KAJ4842432.1"/>
    <property type="molecule type" value="Genomic_DNA"/>
</dbReference>
<name>A0A9Q0JIJ4_9ROSI</name>
<evidence type="ECO:0008006" key="5">
    <source>
        <dbReference type="Google" id="ProtNLM"/>
    </source>
</evidence>
<evidence type="ECO:0000313" key="3">
    <source>
        <dbReference type="EMBL" id="KAJ4842432.1"/>
    </source>
</evidence>
<dbReference type="AlphaFoldDB" id="A0A9Q0JIJ4"/>
<dbReference type="InterPro" id="IPR046848">
    <property type="entry name" value="E_motif"/>
</dbReference>
<dbReference type="GO" id="GO:0003723">
    <property type="term" value="F:RNA binding"/>
    <property type="evidence" value="ECO:0007669"/>
    <property type="project" value="InterPro"/>
</dbReference>
<dbReference type="PANTHER" id="PTHR47926:SF365">
    <property type="entry name" value="DYW DOMAIN-CONTAINING PROTEIN"/>
    <property type="match status" value="1"/>
</dbReference>
<reference evidence="3" key="2">
    <citation type="journal article" date="2023" name="Plants (Basel)">
        <title>Annotation of the Turnera subulata (Passifloraceae) Draft Genome Reveals the S-Locus Evolved after the Divergence of Turneroideae from Passifloroideae in a Stepwise Manner.</title>
        <authorList>
            <person name="Henning P.M."/>
            <person name="Roalson E.H."/>
            <person name="Mir W."/>
            <person name="McCubbin A.G."/>
            <person name="Shore J.S."/>
        </authorList>
    </citation>
    <scope>NUCLEOTIDE SEQUENCE</scope>
    <source>
        <strain evidence="3">F60SS</strain>
    </source>
</reference>
<sequence length="560" mass="62715">MARVSIRDLFRVRHTIPSLLLPSNKNSPSSSSSSFPQIQRRPLTNYHPSIDLLGSCQSTRHLFQIQSQLITCGLFHFWSARLLKHLADLGNIDCSILVLRFVEDGKKTFSVNNVIRAYSSSPVPEQAVVFYFEMAKNGFFPNSYTFVWLMGSCARNGCVESGKMCHGQAVKNGVDSVLPVQNSLIHFYGSCGATELAKKAFDEMSQKDLVSWNSMVDAYTRVGEMGIAHGLFDVMRERNVVSWNVLISGYLKANNPGCVLLLFRRMVEGGVRGNDTTMVCLLSACGRSARINEGRSVHGFVIKMFSSVSVILCTSLVDMYSKCQKVQVARKIFDQAESRNLVCWNAMILGHCIHGNPEDGINLFVELVNLGDSGVEKPLVPDGITYVGVLCACARAGLLIEGRNFFNQMIEMHGVKPNFAHYWCLANLYAHVGLMEEAEYVLRNLREDVEDLSSESLVWANLLSLCRFQANVTLGERIADSLIHREPWNFSHYQFLLNVYAAAGQWDDVVRVKEMVKERGIGRNPGCNLVDLKNIVHDYKVGSYWPETTKEINVMSCETI</sequence>